<evidence type="ECO:0000256" key="9">
    <source>
        <dbReference type="ARBA" id="ARBA00023237"/>
    </source>
</evidence>
<keyword evidence="7 10" id="KW-0472">Membrane</keyword>
<evidence type="ECO:0000259" key="14">
    <source>
        <dbReference type="Pfam" id="PF07715"/>
    </source>
</evidence>
<organism evidence="15 16">
    <name type="scientific">Nitratireductor indicus C115</name>
    <dbReference type="NCBI Taxonomy" id="1231190"/>
    <lineage>
        <taxon>Bacteria</taxon>
        <taxon>Pseudomonadati</taxon>
        <taxon>Pseudomonadota</taxon>
        <taxon>Alphaproteobacteria</taxon>
        <taxon>Hyphomicrobiales</taxon>
        <taxon>Phyllobacteriaceae</taxon>
        <taxon>Nitratireductor</taxon>
    </lineage>
</organism>
<name>K2NX42_9HYPH</name>
<evidence type="ECO:0000313" key="16">
    <source>
        <dbReference type="Proteomes" id="UP000007374"/>
    </source>
</evidence>
<dbReference type="SUPFAM" id="SSF56935">
    <property type="entry name" value="Porins"/>
    <property type="match status" value="1"/>
</dbReference>
<evidence type="ECO:0000256" key="2">
    <source>
        <dbReference type="ARBA" id="ARBA00009810"/>
    </source>
</evidence>
<keyword evidence="16" id="KW-1185">Reference proteome</keyword>
<dbReference type="NCBIfam" id="TIGR01785">
    <property type="entry name" value="TonB-hemin"/>
    <property type="match status" value="1"/>
</dbReference>
<evidence type="ECO:0000256" key="1">
    <source>
        <dbReference type="ARBA" id="ARBA00004571"/>
    </source>
</evidence>
<proteinExistence type="inferred from homology"/>
<dbReference type="PROSITE" id="PS52016">
    <property type="entry name" value="TONB_DEPENDENT_REC_3"/>
    <property type="match status" value="1"/>
</dbReference>
<dbReference type="GO" id="GO:0015344">
    <property type="term" value="F:siderophore uptake transmembrane transporter activity"/>
    <property type="evidence" value="ECO:0007669"/>
    <property type="project" value="TreeGrafter"/>
</dbReference>
<feature type="signal peptide" evidence="12">
    <location>
        <begin position="1"/>
        <end position="31"/>
    </location>
</feature>
<dbReference type="RefSeq" id="WP_009756010.1">
    <property type="nucleotide sequence ID" value="NZ_AMSI01000002.1"/>
</dbReference>
<gene>
    <name evidence="15" type="ORF">NA8A_03665</name>
</gene>
<keyword evidence="5 10" id="KW-0812">Transmembrane</keyword>
<keyword evidence="9 10" id="KW-0998">Cell outer membrane</keyword>
<evidence type="ECO:0000256" key="6">
    <source>
        <dbReference type="ARBA" id="ARBA00023077"/>
    </source>
</evidence>
<dbReference type="Gene3D" id="2.40.170.20">
    <property type="entry name" value="TonB-dependent receptor, beta-barrel domain"/>
    <property type="match status" value="1"/>
</dbReference>
<feature type="domain" description="TonB-dependent receptor-like beta-barrel" evidence="13">
    <location>
        <begin position="230"/>
        <end position="658"/>
    </location>
</feature>
<dbReference type="PANTHER" id="PTHR30069">
    <property type="entry name" value="TONB-DEPENDENT OUTER MEMBRANE RECEPTOR"/>
    <property type="match status" value="1"/>
</dbReference>
<evidence type="ECO:0000256" key="5">
    <source>
        <dbReference type="ARBA" id="ARBA00022692"/>
    </source>
</evidence>
<reference evidence="15 16" key="1">
    <citation type="journal article" date="2012" name="J. Bacteriol.">
        <title>Genome Sequence of Nitratireductor indicus Type Strain C115.</title>
        <authorList>
            <person name="Lai Q."/>
            <person name="Li G."/>
            <person name="Yu Z."/>
            <person name="Shao Z."/>
        </authorList>
    </citation>
    <scope>NUCLEOTIDE SEQUENCE [LARGE SCALE GENOMIC DNA]</scope>
    <source>
        <strain evidence="15 16">C115</strain>
    </source>
</reference>
<evidence type="ECO:0000256" key="7">
    <source>
        <dbReference type="ARBA" id="ARBA00023136"/>
    </source>
</evidence>
<accession>K2NX42</accession>
<dbReference type="InterPro" id="IPR036942">
    <property type="entry name" value="Beta-barrel_TonB_sf"/>
</dbReference>
<keyword evidence="12" id="KW-0732">Signal</keyword>
<keyword evidence="8 15" id="KW-0675">Receptor</keyword>
<evidence type="ECO:0000256" key="3">
    <source>
        <dbReference type="ARBA" id="ARBA00022448"/>
    </source>
</evidence>
<comment type="subcellular location">
    <subcellularLocation>
        <location evidence="1 10">Cell outer membrane</location>
        <topology evidence="1 10">Multi-pass membrane protein</topology>
    </subcellularLocation>
</comment>
<dbReference type="CDD" id="cd01347">
    <property type="entry name" value="ligand_gated_channel"/>
    <property type="match status" value="1"/>
</dbReference>
<dbReference type="Gene3D" id="2.170.130.10">
    <property type="entry name" value="TonB-dependent receptor, plug domain"/>
    <property type="match status" value="1"/>
</dbReference>
<evidence type="ECO:0000256" key="4">
    <source>
        <dbReference type="ARBA" id="ARBA00022452"/>
    </source>
</evidence>
<feature type="domain" description="TonB-dependent receptor plug" evidence="14">
    <location>
        <begin position="67"/>
        <end position="174"/>
    </location>
</feature>
<dbReference type="InterPro" id="IPR039426">
    <property type="entry name" value="TonB-dep_rcpt-like"/>
</dbReference>
<evidence type="ECO:0000313" key="15">
    <source>
        <dbReference type="EMBL" id="EKF43875.1"/>
    </source>
</evidence>
<dbReference type="GO" id="GO:0015232">
    <property type="term" value="F:heme transmembrane transporter activity"/>
    <property type="evidence" value="ECO:0007669"/>
    <property type="project" value="InterPro"/>
</dbReference>
<dbReference type="eggNOG" id="COG4771">
    <property type="taxonomic scope" value="Bacteria"/>
</dbReference>
<dbReference type="AlphaFoldDB" id="K2NX42"/>
<dbReference type="GO" id="GO:0009279">
    <property type="term" value="C:cell outer membrane"/>
    <property type="evidence" value="ECO:0007669"/>
    <property type="project" value="UniProtKB-SubCell"/>
</dbReference>
<evidence type="ECO:0000256" key="8">
    <source>
        <dbReference type="ARBA" id="ARBA00023170"/>
    </source>
</evidence>
<dbReference type="InterPro" id="IPR037066">
    <property type="entry name" value="Plug_dom_sf"/>
</dbReference>
<dbReference type="Proteomes" id="UP000007374">
    <property type="component" value="Unassembled WGS sequence"/>
</dbReference>
<feature type="chain" id="PRO_5003862651" evidence="12">
    <location>
        <begin position="32"/>
        <end position="692"/>
    </location>
</feature>
<dbReference type="EMBL" id="AMSI01000002">
    <property type="protein sequence ID" value="EKF43875.1"/>
    <property type="molecule type" value="Genomic_DNA"/>
</dbReference>
<keyword evidence="3 10" id="KW-0813">Transport</keyword>
<evidence type="ECO:0000259" key="13">
    <source>
        <dbReference type="Pfam" id="PF00593"/>
    </source>
</evidence>
<dbReference type="GO" id="GO:0044718">
    <property type="term" value="P:siderophore transmembrane transport"/>
    <property type="evidence" value="ECO:0007669"/>
    <property type="project" value="TreeGrafter"/>
</dbReference>
<dbReference type="InterPro" id="IPR011276">
    <property type="entry name" value="TonB_haem/Hb_rcpt"/>
</dbReference>
<dbReference type="InterPro" id="IPR000531">
    <property type="entry name" value="Beta-barrel_TonB"/>
</dbReference>
<keyword evidence="6 11" id="KW-0798">TonB box</keyword>
<comment type="similarity">
    <text evidence="2 10 11">Belongs to the TonB-dependent receptor family.</text>
</comment>
<evidence type="ECO:0000256" key="11">
    <source>
        <dbReference type="RuleBase" id="RU003357"/>
    </source>
</evidence>
<evidence type="ECO:0000256" key="12">
    <source>
        <dbReference type="SAM" id="SignalP"/>
    </source>
</evidence>
<comment type="caution">
    <text evidence="15">The sequence shown here is derived from an EMBL/GenBank/DDBJ whole genome shotgun (WGS) entry which is preliminary data.</text>
</comment>
<dbReference type="STRING" id="721133.SAMN05216176_101583"/>
<protein>
    <submittedName>
        <fullName evidence="15">TonB-dependent heme/hemoglobin receptor family protein</fullName>
    </submittedName>
</protein>
<dbReference type="InterPro" id="IPR012910">
    <property type="entry name" value="Plug_dom"/>
</dbReference>
<dbReference type="PANTHER" id="PTHR30069:SF41">
    <property type="entry name" value="HEME_HEMOPEXIN UTILIZATION PROTEIN C"/>
    <property type="match status" value="1"/>
</dbReference>
<evidence type="ECO:0000256" key="10">
    <source>
        <dbReference type="PROSITE-ProRule" id="PRU01360"/>
    </source>
</evidence>
<dbReference type="PATRIC" id="fig|1231190.3.peg.769"/>
<dbReference type="Pfam" id="PF00593">
    <property type="entry name" value="TonB_dep_Rec_b-barrel"/>
    <property type="match status" value="1"/>
</dbReference>
<sequence>MLMHMKQRKALLVYGTALAVLAPATMAPALAQEENAQAEQVQEKASGETPTLLDRITIVSRTGETALETLASVSQISGEELERRMATTSNDIFFGVPGIKVYSDGRPSVSNINIRGLQDAGRVAVIVDGARQNFHKAGHEVSRMFWLDPDLIKQVDVIRGPSANTYGSGAIGGVVYFETKKAEDFLREDENYALSVTGRYESNGSGWTTSATGAYRFNEMASIIGNVVWRDYGDYKDGDGTRIDNSAFDVLSGHLKGTIKPSENSELTLGWTGSRDEWSSTATRDYRLDSNALTGEFKISDDEEKWLNLNVKGAVNLLDLAQWDSGAESGYDLRTTSFDIWNTSYFDTGLIAHELTVGGDWVYDDFKSKSSSGGADSYNPTGTRSVWGAYVQDKMTYDWLEVVAGLRYDSYKLKASDESSGDRLSPRISVGVSPFKEGALSGLQVYGSYSEGYRAPNTSEAYITGGHSFPGFSFAFLPNPDLKPETGRTWEAGVNYSANGLFDSEDSLRLKAAYFYNDIKDYITIPTFPALPGSECAALGHTMCAQYQNVYAAKIKGFELEGRYDAGRYFAGLGINLINGHQIDRDGVRSDLTTIPSASVTLDGGMRFLDRRLTVGGEVQFNKAPKGSLYADDYTLVNLYANYQPNENLRFDLRVDNLFDKKYVLPIVDTSDGVYGQPGLTVKLAATVRFGG</sequence>
<keyword evidence="4 10" id="KW-1134">Transmembrane beta strand</keyword>
<dbReference type="Pfam" id="PF07715">
    <property type="entry name" value="Plug"/>
    <property type="match status" value="1"/>
</dbReference>